<feature type="domain" description="DUF4817" evidence="1">
    <location>
        <begin position="96"/>
        <end position="143"/>
    </location>
</feature>
<dbReference type="Proteomes" id="UP000030742">
    <property type="component" value="Unassembled WGS sequence"/>
</dbReference>
<dbReference type="PANTHER" id="PTHR47326:SF1">
    <property type="entry name" value="HTH PSQ-TYPE DOMAIN-CONTAINING PROTEIN"/>
    <property type="match status" value="1"/>
</dbReference>
<name>U4UPR5_DENPD</name>
<proteinExistence type="predicted"/>
<dbReference type="EMBL" id="KB632390">
    <property type="protein sequence ID" value="ERL94483.1"/>
    <property type="molecule type" value="Genomic_DNA"/>
</dbReference>
<dbReference type="Pfam" id="PF16087">
    <property type="entry name" value="DUF4817"/>
    <property type="match status" value="1"/>
</dbReference>
<dbReference type="STRING" id="77166.U4UPR5"/>
<dbReference type="InterPro" id="IPR032135">
    <property type="entry name" value="DUF4817"/>
</dbReference>
<evidence type="ECO:0000313" key="3">
    <source>
        <dbReference type="Proteomes" id="UP000030742"/>
    </source>
</evidence>
<sequence length="221" mass="25598">MIREARNHGRKTHRPFFLTKWRKLLGISKSFFATAFGRGLLANKEEHLDGCPAHYNRNVRQHLDEKLSNCVIGRESPFPWPARSPDLTCIDFYLWERVKIIKCYYKNDDSAVSTFRALRADHGRHNRPTEQTISNTVEKFEETDIARPVHHRNIRSAENIAVVAQSVEEDQNSSIPQRAQHLGLLHPYKVQLTQKLKPQEGGQRRTYANSVIEPQAVDDDF</sequence>
<dbReference type="AlphaFoldDB" id="U4UPR5"/>
<dbReference type="InterPro" id="IPR036397">
    <property type="entry name" value="RNaseH_sf"/>
</dbReference>
<protein>
    <recommendedName>
        <fullName evidence="1">DUF4817 domain-containing protein</fullName>
    </recommendedName>
</protein>
<gene>
    <name evidence="2" type="ORF">D910_11760</name>
</gene>
<dbReference type="GO" id="GO:0003676">
    <property type="term" value="F:nucleic acid binding"/>
    <property type="evidence" value="ECO:0007669"/>
    <property type="project" value="InterPro"/>
</dbReference>
<reference evidence="2 3" key="1">
    <citation type="journal article" date="2013" name="Genome Biol.">
        <title>Draft genome of the mountain pine beetle, Dendroctonus ponderosae Hopkins, a major forest pest.</title>
        <authorList>
            <person name="Keeling C.I."/>
            <person name="Yuen M.M."/>
            <person name="Liao N.Y."/>
            <person name="Docking T.R."/>
            <person name="Chan S.K."/>
            <person name="Taylor G.A."/>
            <person name="Palmquist D.L."/>
            <person name="Jackman S.D."/>
            <person name="Nguyen A."/>
            <person name="Li M."/>
            <person name="Henderson H."/>
            <person name="Janes J.K."/>
            <person name="Zhao Y."/>
            <person name="Pandoh P."/>
            <person name="Moore R."/>
            <person name="Sperling F.A."/>
            <person name="Huber D.P."/>
            <person name="Birol I."/>
            <person name="Jones S.J."/>
            <person name="Bohlmann J."/>
        </authorList>
    </citation>
    <scope>NUCLEOTIDE SEQUENCE</scope>
</reference>
<organism evidence="2 3">
    <name type="scientific">Dendroctonus ponderosae</name>
    <name type="common">Mountain pine beetle</name>
    <dbReference type="NCBI Taxonomy" id="77166"/>
    <lineage>
        <taxon>Eukaryota</taxon>
        <taxon>Metazoa</taxon>
        <taxon>Ecdysozoa</taxon>
        <taxon>Arthropoda</taxon>
        <taxon>Hexapoda</taxon>
        <taxon>Insecta</taxon>
        <taxon>Pterygota</taxon>
        <taxon>Neoptera</taxon>
        <taxon>Endopterygota</taxon>
        <taxon>Coleoptera</taxon>
        <taxon>Polyphaga</taxon>
        <taxon>Cucujiformia</taxon>
        <taxon>Curculionidae</taxon>
        <taxon>Scolytinae</taxon>
        <taxon>Dendroctonus</taxon>
    </lineage>
</organism>
<evidence type="ECO:0000259" key="1">
    <source>
        <dbReference type="Pfam" id="PF16087"/>
    </source>
</evidence>
<dbReference type="Gene3D" id="3.30.420.10">
    <property type="entry name" value="Ribonuclease H-like superfamily/Ribonuclease H"/>
    <property type="match status" value="1"/>
</dbReference>
<dbReference type="PANTHER" id="PTHR47326">
    <property type="entry name" value="TRANSPOSABLE ELEMENT TC3 TRANSPOSASE-LIKE PROTEIN"/>
    <property type="match status" value="1"/>
</dbReference>
<evidence type="ECO:0000313" key="2">
    <source>
        <dbReference type="EMBL" id="ERL94483.1"/>
    </source>
</evidence>
<accession>U4UPR5</accession>